<feature type="transmembrane region" description="Helical" evidence="6">
    <location>
        <begin position="12"/>
        <end position="36"/>
    </location>
</feature>
<reference evidence="7" key="1">
    <citation type="submission" date="2019-09" db="EMBL/GenBank/DDBJ databases">
        <title>Characterisation of the sponge microbiome using genome-centric metagenomics.</title>
        <authorList>
            <person name="Engelberts J.P."/>
            <person name="Robbins S.J."/>
            <person name="De Goeij J.M."/>
            <person name="Aranda M."/>
            <person name="Bell S.C."/>
            <person name="Webster N.S."/>
        </authorList>
    </citation>
    <scope>NUCLEOTIDE SEQUENCE</scope>
    <source>
        <strain evidence="7">SB0664_bin_27</strain>
    </source>
</reference>
<sequence>MSEHSPTKRKTAIYREGIIVAITLAVLTIVEYYAAITPPFDSFAILMILALLKAILVVNYFMHIRSVWSEDEH</sequence>
<keyword evidence="4 6" id="KW-1133">Transmembrane helix</keyword>
<dbReference type="AlphaFoldDB" id="A0A6B0YMV6"/>
<comment type="caution">
    <text evidence="7">The sequence shown here is derived from an EMBL/GenBank/DDBJ whole genome shotgun (WGS) entry which is preliminary data.</text>
</comment>
<protein>
    <submittedName>
        <fullName evidence="7">Cytochrome C oxidase subunit IV family protein</fullName>
    </submittedName>
</protein>
<evidence type="ECO:0000256" key="2">
    <source>
        <dbReference type="ARBA" id="ARBA00022475"/>
    </source>
</evidence>
<gene>
    <name evidence="7" type="ORF">F4Y42_00270</name>
</gene>
<accession>A0A6B0YMV6</accession>
<proteinExistence type="predicted"/>
<dbReference type="InterPro" id="IPR005171">
    <property type="entry name" value="Cyt_c_oxidase_su4_prok"/>
</dbReference>
<keyword evidence="5 6" id="KW-0472">Membrane</keyword>
<dbReference type="Pfam" id="PF03626">
    <property type="entry name" value="COX4_pro"/>
    <property type="match status" value="1"/>
</dbReference>
<dbReference type="GO" id="GO:0005886">
    <property type="term" value="C:plasma membrane"/>
    <property type="evidence" value="ECO:0007669"/>
    <property type="project" value="UniProtKB-SubCell"/>
</dbReference>
<evidence type="ECO:0000256" key="5">
    <source>
        <dbReference type="ARBA" id="ARBA00023136"/>
    </source>
</evidence>
<evidence type="ECO:0000256" key="6">
    <source>
        <dbReference type="SAM" id="Phobius"/>
    </source>
</evidence>
<keyword evidence="2" id="KW-1003">Cell membrane</keyword>
<feature type="transmembrane region" description="Helical" evidence="6">
    <location>
        <begin position="42"/>
        <end position="62"/>
    </location>
</feature>
<organism evidence="7">
    <name type="scientific">Caldilineaceae bacterium SB0664_bin_27</name>
    <dbReference type="NCBI Taxonomy" id="2605260"/>
    <lineage>
        <taxon>Bacteria</taxon>
        <taxon>Bacillati</taxon>
        <taxon>Chloroflexota</taxon>
        <taxon>Caldilineae</taxon>
        <taxon>Caldilineales</taxon>
        <taxon>Caldilineaceae</taxon>
    </lineage>
</organism>
<dbReference type="EMBL" id="VXRG01000003">
    <property type="protein sequence ID" value="MXY91867.1"/>
    <property type="molecule type" value="Genomic_DNA"/>
</dbReference>
<evidence type="ECO:0000313" key="7">
    <source>
        <dbReference type="EMBL" id="MXY91867.1"/>
    </source>
</evidence>
<evidence type="ECO:0000256" key="1">
    <source>
        <dbReference type="ARBA" id="ARBA00004651"/>
    </source>
</evidence>
<evidence type="ECO:0000256" key="4">
    <source>
        <dbReference type="ARBA" id="ARBA00022989"/>
    </source>
</evidence>
<comment type="subcellular location">
    <subcellularLocation>
        <location evidence="1">Cell membrane</location>
        <topology evidence="1">Multi-pass membrane protein</topology>
    </subcellularLocation>
</comment>
<evidence type="ECO:0000256" key="3">
    <source>
        <dbReference type="ARBA" id="ARBA00022692"/>
    </source>
</evidence>
<name>A0A6B0YMV6_9CHLR</name>
<keyword evidence="3 6" id="KW-0812">Transmembrane</keyword>